<dbReference type="SUPFAM" id="SSF82895">
    <property type="entry name" value="TSP-1 type 1 repeat"/>
    <property type="match status" value="1"/>
</dbReference>
<evidence type="ECO:0000313" key="2">
    <source>
        <dbReference type="EMBL" id="ERN16380.1"/>
    </source>
</evidence>
<dbReference type="PROSITE" id="PS50092">
    <property type="entry name" value="TSP1"/>
    <property type="match status" value="1"/>
</dbReference>
<name>U5D2A1_AMBTC</name>
<dbReference type="eggNOG" id="ENOG502R7SJ">
    <property type="taxonomic scope" value="Eukaryota"/>
</dbReference>
<accession>U5D2A1</accession>
<protein>
    <submittedName>
        <fullName evidence="2">Uncharacterized protein</fullName>
    </submittedName>
</protein>
<keyword evidence="3" id="KW-1185">Reference proteome</keyword>
<proteinExistence type="predicted"/>
<evidence type="ECO:0000313" key="3">
    <source>
        <dbReference type="Proteomes" id="UP000017836"/>
    </source>
</evidence>
<organism evidence="2 3">
    <name type="scientific">Amborella trichopoda</name>
    <dbReference type="NCBI Taxonomy" id="13333"/>
    <lineage>
        <taxon>Eukaryota</taxon>
        <taxon>Viridiplantae</taxon>
        <taxon>Streptophyta</taxon>
        <taxon>Embryophyta</taxon>
        <taxon>Tracheophyta</taxon>
        <taxon>Spermatophyta</taxon>
        <taxon>Magnoliopsida</taxon>
        <taxon>Amborellales</taxon>
        <taxon>Amborellaceae</taxon>
        <taxon>Amborella</taxon>
    </lineage>
</organism>
<keyword evidence="1" id="KW-0472">Membrane</keyword>
<dbReference type="Pfam" id="PF19030">
    <property type="entry name" value="TSP1_ADAMTS"/>
    <property type="match status" value="1"/>
</dbReference>
<feature type="transmembrane region" description="Helical" evidence="1">
    <location>
        <begin position="99"/>
        <end position="123"/>
    </location>
</feature>
<reference evidence="3" key="1">
    <citation type="journal article" date="2013" name="Science">
        <title>The Amborella genome and the evolution of flowering plants.</title>
        <authorList>
            <consortium name="Amborella Genome Project"/>
        </authorList>
    </citation>
    <scope>NUCLEOTIDE SEQUENCE [LARGE SCALE GENOMIC DNA]</scope>
</reference>
<dbReference type="EMBL" id="KI392446">
    <property type="protein sequence ID" value="ERN16380.1"/>
    <property type="molecule type" value="Genomic_DNA"/>
</dbReference>
<keyword evidence="1" id="KW-0812">Transmembrane</keyword>
<dbReference type="Gene3D" id="2.20.100.10">
    <property type="entry name" value="Thrombospondin type-1 (TSP1) repeat"/>
    <property type="match status" value="1"/>
</dbReference>
<evidence type="ECO:0000256" key="1">
    <source>
        <dbReference type="SAM" id="Phobius"/>
    </source>
</evidence>
<keyword evidence="1" id="KW-1133">Transmembrane helix</keyword>
<dbReference type="InterPro" id="IPR000884">
    <property type="entry name" value="TSP1_rpt"/>
</dbReference>
<dbReference type="AlphaFoldDB" id="U5D2A1"/>
<dbReference type="STRING" id="13333.U5D2A1"/>
<dbReference type="Proteomes" id="UP000017836">
    <property type="component" value="Unassembled WGS sequence"/>
</dbReference>
<dbReference type="Gramene" id="ERN16380">
    <property type="protein sequence ID" value="ERN16380"/>
    <property type="gene ID" value="AMTR_s00052p00087310"/>
</dbReference>
<dbReference type="OMA" id="MSPWAIL"/>
<sequence>MAAAHGCSGSCFPWFTEVFTWITGPWMKCSSPCDGGLRYRDVGCFGKIEDRSIAHYPVDDNKCVDAEMPARQEPCNLESCSDYSIGDSNSGTPKRMSPWAILLLIILFFVGIGGLGFAGYTLYKRRKNQSKGFVYIMLEGYS</sequence>
<dbReference type="InterPro" id="IPR036383">
    <property type="entry name" value="TSP1_rpt_sf"/>
</dbReference>
<dbReference type="HOGENOM" id="CLU_1860413_0_0_1"/>
<gene>
    <name evidence="2" type="ORF">AMTR_s00052p00087310</name>
</gene>